<evidence type="ECO:0000256" key="1">
    <source>
        <dbReference type="SAM" id="MobiDB-lite"/>
    </source>
</evidence>
<gene>
    <name evidence="2" type="ORF">BD311DRAFT_855014</name>
</gene>
<dbReference type="EMBL" id="ML143469">
    <property type="protein sequence ID" value="TBU24968.1"/>
    <property type="molecule type" value="Genomic_DNA"/>
</dbReference>
<sequence>PSLRTLPTLLIHRARAARAAQRDRALEDIVHKFPSQVRNGTNWEKHEPLFVPADVNNSEGPPNRERGQDTPSTSHGPSTPAWVDQQVECAICLEMFTKGDRFLCVPDSQEKIVSYLQAVCEAATCRVSFLCTL</sequence>
<dbReference type="AlphaFoldDB" id="A0A4Q9MER9"/>
<dbReference type="Proteomes" id="UP000292957">
    <property type="component" value="Unassembled WGS sequence"/>
</dbReference>
<reference evidence="2" key="1">
    <citation type="submission" date="2019-01" db="EMBL/GenBank/DDBJ databases">
        <title>Draft genome sequences of three monokaryotic isolates of the white-rot basidiomycete fungus Dichomitus squalens.</title>
        <authorList>
            <consortium name="DOE Joint Genome Institute"/>
            <person name="Lopez S.C."/>
            <person name="Andreopoulos B."/>
            <person name="Pangilinan J."/>
            <person name="Lipzen A."/>
            <person name="Riley R."/>
            <person name="Ahrendt S."/>
            <person name="Ng V."/>
            <person name="Barry K."/>
            <person name="Daum C."/>
            <person name="Grigoriev I.V."/>
            <person name="Hilden K.S."/>
            <person name="Makela M.R."/>
            <person name="de Vries R.P."/>
        </authorList>
    </citation>
    <scope>NUCLEOTIDE SEQUENCE [LARGE SCALE GENOMIC DNA]</scope>
    <source>
        <strain evidence="2">OM18370.1</strain>
    </source>
</reference>
<organism evidence="2">
    <name type="scientific">Dichomitus squalens</name>
    <dbReference type="NCBI Taxonomy" id="114155"/>
    <lineage>
        <taxon>Eukaryota</taxon>
        <taxon>Fungi</taxon>
        <taxon>Dikarya</taxon>
        <taxon>Basidiomycota</taxon>
        <taxon>Agaricomycotina</taxon>
        <taxon>Agaricomycetes</taxon>
        <taxon>Polyporales</taxon>
        <taxon>Polyporaceae</taxon>
        <taxon>Dichomitus</taxon>
    </lineage>
</organism>
<name>A0A4Q9MER9_9APHY</name>
<protein>
    <submittedName>
        <fullName evidence="2">Uncharacterized protein</fullName>
    </submittedName>
</protein>
<feature type="region of interest" description="Disordered" evidence="1">
    <location>
        <begin position="40"/>
        <end position="80"/>
    </location>
</feature>
<dbReference type="OrthoDB" id="8062037at2759"/>
<evidence type="ECO:0000313" key="2">
    <source>
        <dbReference type="EMBL" id="TBU24968.1"/>
    </source>
</evidence>
<proteinExistence type="predicted"/>
<accession>A0A4Q9MER9</accession>
<feature type="non-terminal residue" evidence="2">
    <location>
        <position position="1"/>
    </location>
</feature>